<reference evidence="3 4" key="1">
    <citation type="submission" date="2020-02" db="EMBL/GenBank/DDBJ databases">
        <title>Bird 10,000 Genomes (B10K) Project - Family phase.</title>
        <authorList>
            <person name="Zhang G."/>
        </authorList>
    </citation>
    <scope>NUCLEOTIDE SEQUENCE [LARGE SCALE GENOMIC DNA]</scope>
    <source>
        <strain evidence="3">B10K-DU-013-51</strain>
        <tissue evidence="3">Mixed tissue sample</tissue>
    </source>
</reference>
<dbReference type="Proteomes" id="UP000586704">
    <property type="component" value="Unassembled WGS sequence"/>
</dbReference>
<gene>
    <name evidence="3" type="primary">Ngca_1</name>
    <name evidence="3" type="ORF">CEYCYA_R13213</name>
</gene>
<keyword evidence="4" id="KW-1185">Reference proteome</keyword>
<dbReference type="Gene3D" id="2.60.40.10">
    <property type="entry name" value="Immunoglobulins"/>
    <property type="match status" value="1"/>
</dbReference>
<feature type="domain" description="Ig-like" evidence="2">
    <location>
        <begin position="12"/>
        <end position="67"/>
    </location>
</feature>
<comment type="caution">
    <text evidence="3">The sequence shown here is derived from an EMBL/GenBank/DDBJ whole genome shotgun (WGS) entry which is preliminary data.</text>
</comment>
<feature type="non-terminal residue" evidence="3">
    <location>
        <position position="1"/>
    </location>
</feature>
<feature type="non-terminal residue" evidence="3">
    <location>
        <position position="67"/>
    </location>
</feature>
<dbReference type="SUPFAM" id="SSF48726">
    <property type="entry name" value="Immunoglobulin"/>
    <property type="match status" value="1"/>
</dbReference>
<sequence length="67" mass="7306">RSSQGPLTPFTPAAATRLEVPPQNVTAKKGETVSFRCVASFDPQLSPRGLEWRRDGHPVGDSRDSDK</sequence>
<proteinExistence type="predicted"/>
<dbReference type="AlphaFoldDB" id="A0A7L4NK58"/>
<protein>
    <submittedName>
        <fullName evidence="3">NGCA protein</fullName>
    </submittedName>
</protein>
<evidence type="ECO:0000313" key="3">
    <source>
        <dbReference type="EMBL" id="NXY89891.1"/>
    </source>
</evidence>
<dbReference type="EMBL" id="VYZU01077548">
    <property type="protein sequence ID" value="NXY89891.1"/>
    <property type="molecule type" value="Genomic_DNA"/>
</dbReference>
<evidence type="ECO:0000259" key="2">
    <source>
        <dbReference type="PROSITE" id="PS50835"/>
    </source>
</evidence>
<name>A0A7L4NK58_9AVES</name>
<evidence type="ECO:0000256" key="1">
    <source>
        <dbReference type="SAM" id="MobiDB-lite"/>
    </source>
</evidence>
<accession>A0A7L4NK58</accession>
<feature type="compositionally biased region" description="Basic and acidic residues" evidence="1">
    <location>
        <begin position="50"/>
        <end position="67"/>
    </location>
</feature>
<dbReference type="InterPro" id="IPR036179">
    <property type="entry name" value="Ig-like_dom_sf"/>
</dbReference>
<dbReference type="InterPro" id="IPR007110">
    <property type="entry name" value="Ig-like_dom"/>
</dbReference>
<feature type="region of interest" description="Disordered" evidence="1">
    <location>
        <begin position="46"/>
        <end position="67"/>
    </location>
</feature>
<evidence type="ECO:0000313" key="4">
    <source>
        <dbReference type="Proteomes" id="UP000586704"/>
    </source>
</evidence>
<organism evidence="3 4">
    <name type="scientific">Ceyx cyanopectus</name>
    <name type="common">Indigo-banded kingfisher</name>
    <dbReference type="NCBI Taxonomy" id="390723"/>
    <lineage>
        <taxon>Eukaryota</taxon>
        <taxon>Metazoa</taxon>
        <taxon>Chordata</taxon>
        <taxon>Craniata</taxon>
        <taxon>Vertebrata</taxon>
        <taxon>Euteleostomi</taxon>
        <taxon>Archelosauria</taxon>
        <taxon>Archosauria</taxon>
        <taxon>Dinosauria</taxon>
        <taxon>Saurischia</taxon>
        <taxon>Theropoda</taxon>
        <taxon>Coelurosauria</taxon>
        <taxon>Aves</taxon>
        <taxon>Neognathae</taxon>
        <taxon>Neoaves</taxon>
        <taxon>Telluraves</taxon>
        <taxon>Coraciimorphae</taxon>
        <taxon>Coraciiformes</taxon>
        <taxon>Alcedinidae</taxon>
        <taxon>Ceyx</taxon>
    </lineage>
</organism>
<dbReference type="PROSITE" id="PS50835">
    <property type="entry name" value="IG_LIKE"/>
    <property type="match status" value="1"/>
</dbReference>
<dbReference type="OrthoDB" id="9163832at2759"/>
<dbReference type="InterPro" id="IPR013783">
    <property type="entry name" value="Ig-like_fold"/>
</dbReference>